<organism evidence="6 7">
    <name type="scientific">Rugosimonospora africana</name>
    <dbReference type="NCBI Taxonomy" id="556532"/>
    <lineage>
        <taxon>Bacteria</taxon>
        <taxon>Bacillati</taxon>
        <taxon>Actinomycetota</taxon>
        <taxon>Actinomycetes</taxon>
        <taxon>Micromonosporales</taxon>
        <taxon>Micromonosporaceae</taxon>
        <taxon>Rugosimonospora</taxon>
    </lineage>
</organism>
<dbReference type="AlphaFoldDB" id="A0A8J3QKD9"/>
<dbReference type="InterPro" id="IPR037118">
    <property type="entry name" value="Val-tRNA_synth_C_sf"/>
</dbReference>
<evidence type="ECO:0000256" key="1">
    <source>
        <dbReference type="ARBA" id="ARBA00022741"/>
    </source>
</evidence>
<feature type="domain" description="ABC transporter" evidence="5">
    <location>
        <begin position="292"/>
        <end position="511"/>
    </location>
</feature>
<name>A0A8J3QKD9_9ACTN</name>
<evidence type="ECO:0000313" key="7">
    <source>
        <dbReference type="Proteomes" id="UP000642748"/>
    </source>
</evidence>
<accession>A0A8J3QKD9</accession>
<dbReference type="GO" id="GO:0005524">
    <property type="term" value="F:ATP binding"/>
    <property type="evidence" value="ECO:0007669"/>
    <property type="project" value="UniProtKB-KW"/>
</dbReference>
<dbReference type="SUPFAM" id="SSF52540">
    <property type="entry name" value="P-loop containing nucleoside triphosphate hydrolases"/>
    <property type="match status" value="2"/>
</dbReference>
<dbReference type="PANTHER" id="PTHR42855:SF1">
    <property type="entry name" value="ABC TRANSPORTER DOMAIN-CONTAINING PROTEIN"/>
    <property type="match status" value="1"/>
</dbReference>
<gene>
    <name evidence="6" type="ORF">Raf01_07560</name>
</gene>
<dbReference type="InterPro" id="IPR051309">
    <property type="entry name" value="ABCF_ATPase"/>
</dbReference>
<dbReference type="InterPro" id="IPR027417">
    <property type="entry name" value="P-loop_NTPase"/>
</dbReference>
<dbReference type="Gene3D" id="3.40.50.300">
    <property type="entry name" value="P-loop containing nucleotide triphosphate hydrolases"/>
    <property type="match status" value="2"/>
</dbReference>
<feature type="compositionally biased region" description="Low complexity" evidence="4">
    <location>
        <begin position="515"/>
        <end position="547"/>
    </location>
</feature>
<feature type="coiled-coil region" evidence="3">
    <location>
        <begin position="553"/>
        <end position="618"/>
    </location>
</feature>
<dbReference type="InterPro" id="IPR003439">
    <property type="entry name" value="ABC_transporter-like_ATP-bd"/>
</dbReference>
<dbReference type="GO" id="GO:0003677">
    <property type="term" value="F:DNA binding"/>
    <property type="evidence" value="ECO:0007669"/>
    <property type="project" value="InterPro"/>
</dbReference>
<dbReference type="PANTHER" id="PTHR42855">
    <property type="entry name" value="ABC TRANSPORTER ATP-BINDING SUBUNIT"/>
    <property type="match status" value="1"/>
</dbReference>
<feature type="region of interest" description="Disordered" evidence="4">
    <location>
        <begin position="509"/>
        <end position="547"/>
    </location>
</feature>
<keyword evidence="2 6" id="KW-0067">ATP-binding</keyword>
<sequence>MSNIVNLDRVSKGYGAAGQLLADVSLGLDDADRIGVVGLNGAGKSTLLRLLTRVEEPDDGRVTHRRDLRVLSLPQTLALPPGATVRDVVIGDVWLPSDFTAEHEWAGDAGIRTVLAGLGMPGLGLDTPVGPMSGGERRRVAIAALLVREADLLVLDEPTNHLDIAGVSWLAGHLRTRKGALVVVTHDRWFLDEVTNRTWEVADLTVRAYDGGYAAWTLARAERLRVAAETEARRQNLLRKEIAWLRRGPPARTSKPKFRIDAANALIADVPPPRDTVSLHRLATSRLGKQVYELDSVSLSAGTKPILREVDWQVGPGDRIALLGANGAGKTTLLRLLTGQLTPSEGRLVTGSTVRPAFLSQELAELPGHLRLLEAVEEVARRVVLGDREISAAQLAEMFGFTDRRIWTPVSDLSGGERRRLQMLRLLASEPNVLLFDEPTNDLDTDTLASLEDLLDSWPGTLIVASHDRYLVERVTDSVYALFGDARLTHLPGGVDEYLSRIGTPEAAGAGGIAPTGPAARTGTAARTDTAGAATGPAPTPGATAPGLSAAELRAGRKELARLERLVSRLEDREAGLHEQLAEHATDYEKVTDLDAQLRAAREERARTEEEWLALAERMGEG</sequence>
<evidence type="ECO:0000256" key="2">
    <source>
        <dbReference type="ARBA" id="ARBA00022840"/>
    </source>
</evidence>
<feature type="domain" description="ABC transporter" evidence="5">
    <location>
        <begin position="5"/>
        <end position="228"/>
    </location>
</feature>
<reference evidence="6" key="1">
    <citation type="submission" date="2021-01" db="EMBL/GenBank/DDBJ databases">
        <title>Whole genome shotgun sequence of Rugosimonospora africana NBRC 104875.</title>
        <authorList>
            <person name="Komaki H."/>
            <person name="Tamura T."/>
        </authorList>
    </citation>
    <scope>NUCLEOTIDE SEQUENCE</scope>
    <source>
        <strain evidence="6">NBRC 104875</strain>
    </source>
</reference>
<dbReference type="EMBL" id="BONZ01000008">
    <property type="protein sequence ID" value="GIH12584.1"/>
    <property type="molecule type" value="Genomic_DNA"/>
</dbReference>
<proteinExistence type="predicted"/>
<keyword evidence="3" id="KW-0175">Coiled coil</keyword>
<dbReference type="SMART" id="SM00382">
    <property type="entry name" value="AAA"/>
    <property type="match status" value="2"/>
</dbReference>
<dbReference type="InterPro" id="IPR003593">
    <property type="entry name" value="AAA+_ATPase"/>
</dbReference>
<dbReference type="InterPro" id="IPR017871">
    <property type="entry name" value="ABC_transporter-like_CS"/>
</dbReference>
<dbReference type="Pfam" id="PF16326">
    <property type="entry name" value="ABC_tran_CTD"/>
    <property type="match status" value="1"/>
</dbReference>
<dbReference type="InterPro" id="IPR032524">
    <property type="entry name" value="ABC_tran_C"/>
</dbReference>
<evidence type="ECO:0000256" key="3">
    <source>
        <dbReference type="SAM" id="Coils"/>
    </source>
</evidence>
<dbReference type="PROSITE" id="PS00211">
    <property type="entry name" value="ABC_TRANSPORTER_1"/>
    <property type="match status" value="2"/>
</dbReference>
<comment type="caution">
    <text evidence="6">The sequence shown here is derived from an EMBL/GenBank/DDBJ whole genome shotgun (WGS) entry which is preliminary data.</text>
</comment>
<evidence type="ECO:0000313" key="6">
    <source>
        <dbReference type="EMBL" id="GIH12584.1"/>
    </source>
</evidence>
<dbReference type="PROSITE" id="PS50893">
    <property type="entry name" value="ABC_TRANSPORTER_2"/>
    <property type="match status" value="2"/>
</dbReference>
<keyword evidence="1" id="KW-0547">Nucleotide-binding</keyword>
<evidence type="ECO:0000259" key="5">
    <source>
        <dbReference type="PROSITE" id="PS50893"/>
    </source>
</evidence>
<dbReference type="Gene3D" id="1.10.287.380">
    <property type="entry name" value="Valyl-tRNA synthetase, C-terminal domain"/>
    <property type="match status" value="1"/>
</dbReference>
<dbReference type="GO" id="GO:0016887">
    <property type="term" value="F:ATP hydrolysis activity"/>
    <property type="evidence" value="ECO:0007669"/>
    <property type="project" value="InterPro"/>
</dbReference>
<dbReference type="CDD" id="cd03221">
    <property type="entry name" value="ABCF_EF-3"/>
    <property type="match status" value="2"/>
</dbReference>
<protein>
    <submittedName>
        <fullName evidence="6">ABC transporter ATP-binding protein</fullName>
    </submittedName>
</protein>
<dbReference type="RefSeq" id="WP_203916292.1">
    <property type="nucleotide sequence ID" value="NZ_BONZ01000008.1"/>
</dbReference>
<keyword evidence="7" id="KW-1185">Reference proteome</keyword>
<evidence type="ECO:0000256" key="4">
    <source>
        <dbReference type="SAM" id="MobiDB-lite"/>
    </source>
</evidence>
<dbReference type="Pfam" id="PF00005">
    <property type="entry name" value="ABC_tran"/>
    <property type="match status" value="2"/>
</dbReference>
<dbReference type="Proteomes" id="UP000642748">
    <property type="component" value="Unassembled WGS sequence"/>
</dbReference>